<feature type="domain" description="Histidine kinase" evidence="6">
    <location>
        <begin position="945"/>
        <end position="1156"/>
    </location>
</feature>
<evidence type="ECO:0000259" key="8">
    <source>
        <dbReference type="PROSITE" id="PS50113"/>
    </source>
</evidence>
<dbReference type="InterPro" id="IPR035965">
    <property type="entry name" value="PAS-like_dom_sf"/>
</dbReference>
<dbReference type="EMBL" id="ASXJ01000208">
    <property type="protein sequence ID" value="ERM01048.1"/>
    <property type="molecule type" value="Genomic_DNA"/>
</dbReference>
<dbReference type="PROSITE" id="PS50109">
    <property type="entry name" value="HIS_KIN"/>
    <property type="match status" value="1"/>
</dbReference>
<evidence type="ECO:0000256" key="5">
    <source>
        <dbReference type="ARBA" id="ARBA00022777"/>
    </source>
</evidence>
<dbReference type="EC" id="2.7.13.3" evidence="2"/>
<feature type="domain" description="PAS" evidence="7">
    <location>
        <begin position="795"/>
        <end position="870"/>
    </location>
</feature>
<dbReference type="PATRIC" id="fig|1337887.3.peg.3619"/>
<dbReference type="PROSITE" id="PS50112">
    <property type="entry name" value="PAS"/>
    <property type="match status" value="4"/>
</dbReference>
<feature type="domain" description="PAC" evidence="8">
    <location>
        <begin position="451"/>
        <end position="503"/>
    </location>
</feature>
<keyword evidence="5 9" id="KW-0418">Kinase</keyword>
<evidence type="ECO:0000259" key="7">
    <source>
        <dbReference type="PROSITE" id="PS50112"/>
    </source>
</evidence>
<evidence type="ECO:0000256" key="4">
    <source>
        <dbReference type="ARBA" id="ARBA00022679"/>
    </source>
</evidence>
<dbReference type="SMART" id="SM00086">
    <property type="entry name" value="PAC"/>
    <property type="match status" value="6"/>
</dbReference>
<evidence type="ECO:0000256" key="2">
    <source>
        <dbReference type="ARBA" id="ARBA00012438"/>
    </source>
</evidence>
<feature type="domain" description="PAC" evidence="8">
    <location>
        <begin position="873"/>
        <end position="925"/>
    </location>
</feature>
<dbReference type="SUPFAM" id="SSF55785">
    <property type="entry name" value="PYP-like sensor domain (PAS domain)"/>
    <property type="match status" value="7"/>
</dbReference>
<dbReference type="InterPro" id="IPR005467">
    <property type="entry name" value="His_kinase_dom"/>
</dbReference>
<organism evidence="9 10">
    <name type="scientific">Brucella intermedia 229E</name>
    <dbReference type="NCBI Taxonomy" id="1337887"/>
    <lineage>
        <taxon>Bacteria</taxon>
        <taxon>Pseudomonadati</taxon>
        <taxon>Pseudomonadota</taxon>
        <taxon>Alphaproteobacteria</taxon>
        <taxon>Hyphomicrobiales</taxon>
        <taxon>Brucellaceae</taxon>
        <taxon>Brucella/Ochrobactrum group</taxon>
        <taxon>Brucella</taxon>
    </lineage>
</organism>
<dbReference type="PROSITE" id="PS50113">
    <property type="entry name" value="PAC"/>
    <property type="match status" value="4"/>
</dbReference>
<dbReference type="SMART" id="SM00091">
    <property type="entry name" value="PAS"/>
    <property type="match status" value="5"/>
</dbReference>
<keyword evidence="3" id="KW-0597">Phosphoprotein</keyword>
<dbReference type="CDD" id="cd00130">
    <property type="entry name" value="PAS"/>
    <property type="match status" value="5"/>
</dbReference>
<dbReference type="InterPro" id="IPR000700">
    <property type="entry name" value="PAS-assoc_C"/>
</dbReference>
<evidence type="ECO:0000313" key="10">
    <source>
        <dbReference type="Proteomes" id="UP000016842"/>
    </source>
</evidence>
<keyword evidence="4" id="KW-0808">Transferase</keyword>
<dbReference type="Pfam" id="PF00512">
    <property type="entry name" value="HisKA"/>
    <property type="match status" value="1"/>
</dbReference>
<gene>
    <name evidence="9" type="ORF">Q644_03740</name>
</gene>
<evidence type="ECO:0000259" key="6">
    <source>
        <dbReference type="PROSITE" id="PS50109"/>
    </source>
</evidence>
<comment type="caution">
    <text evidence="9">The sequence shown here is derived from an EMBL/GenBank/DDBJ whole genome shotgun (WGS) entry which is preliminary data.</text>
</comment>
<dbReference type="PRINTS" id="PR00344">
    <property type="entry name" value="BCTRLSENSOR"/>
</dbReference>
<dbReference type="PANTHER" id="PTHR43304">
    <property type="entry name" value="PHYTOCHROME-LIKE PROTEIN CPH1"/>
    <property type="match status" value="1"/>
</dbReference>
<evidence type="ECO:0000256" key="1">
    <source>
        <dbReference type="ARBA" id="ARBA00000085"/>
    </source>
</evidence>
<dbReference type="InterPro" id="IPR001610">
    <property type="entry name" value="PAC"/>
</dbReference>
<feature type="domain" description="PAS" evidence="7">
    <location>
        <begin position="504"/>
        <end position="582"/>
    </location>
</feature>
<dbReference type="InterPro" id="IPR036097">
    <property type="entry name" value="HisK_dim/P_sf"/>
</dbReference>
<dbReference type="Gene3D" id="3.30.565.10">
    <property type="entry name" value="Histidine kinase-like ATPase, C-terminal domain"/>
    <property type="match status" value="1"/>
</dbReference>
<dbReference type="InterPro" id="IPR000014">
    <property type="entry name" value="PAS"/>
</dbReference>
<dbReference type="InterPro" id="IPR004358">
    <property type="entry name" value="Sig_transdc_His_kin-like_C"/>
</dbReference>
<dbReference type="Gene3D" id="3.30.450.20">
    <property type="entry name" value="PAS domain"/>
    <property type="match status" value="7"/>
</dbReference>
<dbReference type="InterPro" id="IPR052162">
    <property type="entry name" value="Sensor_kinase/Photoreceptor"/>
</dbReference>
<dbReference type="NCBIfam" id="TIGR00229">
    <property type="entry name" value="sensory_box"/>
    <property type="match status" value="5"/>
</dbReference>
<dbReference type="Pfam" id="PF08447">
    <property type="entry name" value="PAS_3"/>
    <property type="match status" value="6"/>
</dbReference>
<feature type="domain" description="PAC" evidence="8">
    <location>
        <begin position="321"/>
        <end position="373"/>
    </location>
</feature>
<feature type="domain" description="PAS" evidence="7">
    <location>
        <begin position="14"/>
        <end position="90"/>
    </location>
</feature>
<evidence type="ECO:0000313" key="9">
    <source>
        <dbReference type="EMBL" id="ERM01048.1"/>
    </source>
</evidence>
<dbReference type="InterPro" id="IPR036890">
    <property type="entry name" value="HATPase_C_sf"/>
</dbReference>
<dbReference type="CDD" id="cd00082">
    <property type="entry name" value="HisKA"/>
    <property type="match status" value="1"/>
</dbReference>
<proteinExistence type="predicted"/>
<dbReference type="InterPro" id="IPR003594">
    <property type="entry name" value="HATPase_dom"/>
</dbReference>
<dbReference type="FunFam" id="3.30.450.20:FF:000099">
    <property type="entry name" value="Sensory box sensor histidine kinase"/>
    <property type="match status" value="1"/>
</dbReference>
<evidence type="ECO:0000256" key="3">
    <source>
        <dbReference type="ARBA" id="ARBA00022553"/>
    </source>
</evidence>
<dbReference type="SUPFAM" id="SSF55874">
    <property type="entry name" value="ATPase domain of HSP90 chaperone/DNA topoisomerase II/histidine kinase"/>
    <property type="match status" value="1"/>
</dbReference>
<feature type="domain" description="PAC" evidence="8">
    <location>
        <begin position="585"/>
        <end position="637"/>
    </location>
</feature>
<dbReference type="GO" id="GO:0000155">
    <property type="term" value="F:phosphorelay sensor kinase activity"/>
    <property type="evidence" value="ECO:0007669"/>
    <property type="project" value="InterPro"/>
</dbReference>
<dbReference type="InterPro" id="IPR003661">
    <property type="entry name" value="HisK_dim/P_dom"/>
</dbReference>
<dbReference type="AlphaFoldDB" id="U4V7Q2"/>
<reference evidence="9 10" key="1">
    <citation type="journal article" date="2014" name="FEMS Microbiol. Lett.">
        <title>Genome sequencing analysis reveals virulence-related gene content of Ochrobactrum intermedium strain 229E, a urease-positive strain isolated from the human gastric niche.</title>
        <authorList>
            <person name="Kulkarni G.J."/>
            <person name="Shetty S."/>
            <person name="Dharne M.S."/>
            <person name="Shouche Y.S."/>
        </authorList>
    </citation>
    <scope>NUCLEOTIDE SEQUENCE [LARGE SCALE GENOMIC DNA]</scope>
    <source>
        <strain evidence="9 10">229E</strain>
    </source>
</reference>
<feature type="domain" description="PAS" evidence="7">
    <location>
        <begin position="374"/>
        <end position="448"/>
    </location>
</feature>
<dbReference type="SMART" id="SM00388">
    <property type="entry name" value="HisKA"/>
    <property type="match status" value="1"/>
</dbReference>
<dbReference type="Gene3D" id="1.10.287.130">
    <property type="match status" value="1"/>
</dbReference>
<sequence length="1161" mass="130851">MTLASTLNVPGHNQAIEAARTVERVVGNAWATDSAGGIIYMTESMLSLVGFSLDQFNEPAGAGTRGWSKLIHPDDYAYFAATRLRSLETGERYAIEHRVLSSSGAYRWCRSAGEPVRDKGSRIVGWYGTVIDAYVPSITGERFTHATNASLDGVTQSDTAQRLDLTHPDDQLSISHATARAFWTGVPQITRHRRRQPDGSYRWIETRSEPGYSVSVEIGNLVTERDSIPRSVAGPSGNDEAEPMRSAMVVESIFGNGWAFDATGRWIFLHPFAQSSLGVSLDYLNEAVDEGHTAWKRLLHPDDYHDVAKRWLHCLATGEDFNVEFRFRRASDVYVWARTAARAVRDHSGRIAGWYGIALDNDVYKKTVTALREREKSLQQLIDTVPAMVWSTSSTGTPTYVNKRFIEVTGGARLQDISAPDNFLNFSVIHPDDVQKARDAMDYSLATNEPYLQRYRQIRADGSYRWTETRAEPLRDETGTVVQWYGVCVDIDDLVAAQKSLSERERELSMLVDMVPSFIWRLNAEGEPDYFNKRLIDFCGVRIDDLGGGAQTKRRAAVIEKIIHPDDLEGVSQALSLSINTGKRFSMRYRVRRADGVYRWVSGQADPLRDNDGRIVQWYGLSTDIDDQVKAEDALKQSERRYRDLFQYMPIALTQIDAQKLAVLFKELRSQGVEELRDYIDEHPDFLMRAVEALEVEEVNDHILGMFGASSPSEMYGSAGRYWQPGLDTIRRSIEARYRGGEEVFQEETKVMRLDGSVIDVLFTTARPDAVADKSLVGFIDITQRKKAEEALQERERSLWRLVEALPVMIDCADANGEPIYRSDRLCEFLGFGLDQLEENRKLRTTLDAGVHPDDLQGVLEQYAHCLATGEPYARRHRLRRFDGQYRWVETRAEAMRDGSGNIVQWNVICLDIDREVRAQEELRLTLEKLARASQASSLAELSASIAHEVNQPLAAIVANSHACQRWLMAEPPNTERALKTVERITRDATSAAEIVGRIRALFKQSFVAKKKIMLSDIISEVRDLMAEELTRWRIRTVVDAADGLPFVMADKVQIQQVILNLIRNAVEAMETVSDRLLTIEVVRDEDVVRTKISDRGVGISPTERMFEPFITTKEQGMGMGLAISRSIVEAHGGRLWAEKNEPQGTSLVFTLPVVMKAVAV</sequence>
<dbReference type="Proteomes" id="UP000016842">
    <property type="component" value="Unassembled WGS sequence"/>
</dbReference>
<accession>U4V7Q2</accession>
<dbReference type="SUPFAM" id="SSF47384">
    <property type="entry name" value="Homodimeric domain of signal transducing histidine kinase"/>
    <property type="match status" value="1"/>
</dbReference>
<protein>
    <recommendedName>
        <fullName evidence="2">histidine kinase</fullName>
        <ecNumber evidence="2">2.7.13.3</ecNumber>
    </recommendedName>
</protein>
<dbReference type="PANTHER" id="PTHR43304:SF1">
    <property type="entry name" value="PAC DOMAIN-CONTAINING PROTEIN"/>
    <property type="match status" value="1"/>
</dbReference>
<dbReference type="InterPro" id="IPR013655">
    <property type="entry name" value="PAS_fold_3"/>
</dbReference>
<name>U4V7Q2_9HYPH</name>
<dbReference type="Pfam" id="PF02518">
    <property type="entry name" value="HATPase_c"/>
    <property type="match status" value="1"/>
</dbReference>
<dbReference type="SMART" id="SM00387">
    <property type="entry name" value="HATPase_c"/>
    <property type="match status" value="1"/>
</dbReference>
<comment type="catalytic activity">
    <reaction evidence="1">
        <text>ATP + protein L-histidine = ADP + protein N-phospho-L-histidine.</text>
        <dbReference type="EC" id="2.7.13.3"/>
    </reaction>
</comment>